<dbReference type="Proteomes" id="UP000018958">
    <property type="component" value="Unassembled WGS sequence"/>
</dbReference>
<organism evidence="2 3">
    <name type="scientific">Phytophthora nicotianae CJ01A1</name>
    <dbReference type="NCBI Taxonomy" id="1317063"/>
    <lineage>
        <taxon>Eukaryota</taxon>
        <taxon>Sar</taxon>
        <taxon>Stramenopiles</taxon>
        <taxon>Oomycota</taxon>
        <taxon>Peronosporomycetes</taxon>
        <taxon>Peronosporales</taxon>
        <taxon>Peronosporaceae</taxon>
        <taxon>Phytophthora</taxon>
    </lineage>
</organism>
<evidence type="ECO:0000313" key="3">
    <source>
        <dbReference type="Proteomes" id="UP000018958"/>
    </source>
</evidence>
<sequence>MAVTQARLRDEAPISILETSRSGSYNIYTVSKQRWINPWTKQQQCEEKYRIVLVKLHGVVVALLVNISDLPEALGLPNYSLRLPFRPPTDIDTTAPTNNIKDLDHNDETSQWMEH</sequence>
<gene>
    <name evidence="2" type="ORF">F441_18573</name>
</gene>
<feature type="compositionally biased region" description="Polar residues" evidence="1">
    <location>
        <begin position="91"/>
        <end position="100"/>
    </location>
</feature>
<dbReference type="EMBL" id="ANIX01003718">
    <property type="protein sequence ID" value="ETP04713.1"/>
    <property type="molecule type" value="Genomic_DNA"/>
</dbReference>
<protein>
    <submittedName>
        <fullName evidence="2">Uncharacterized protein</fullName>
    </submittedName>
</protein>
<reference evidence="2 3" key="1">
    <citation type="submission" date="2013-11" db="EMBL/GenBank/DDBJ databases">
        <title>The Genome Sequence of Phytophthora parasitica CJ01A1.</title>
        <authorList>
            <consortium name="The Broad Institute Genomics Platform"/>
            <person name="Russ C."/>
            <person name="Tyler B."/>
            <person name="Panabieres F."/>
            <person name="Shan W."/>
            <person name="Tripathy S."/>
            <person name="Grunwald N."/>
            <person name="Machado M."/>
            <person name="Johnson C.S."/>
            <person name="Walker B."/>
            <person name="Young S.K."/>
            <person name="Zeng Q."/>
            <person name="Gargeya S."/>
            <person name="Fitzgerald M."/>
            <person name="Haas B."/>
            <person name="Abouelleil A."/>
            <person name="Allen A.W."/>
            <person name="Alvarado L."/>
            <person name="Arachchi H.M."/>
            <person name="Berlin A.M."/>
            <person name="Chapman S.B."/>
            <person name="Gainer-Dewar J."/>
            <person name="Goldberg J."/>
            <person name="Griggs A."/>
            <person name="Gujja S."/>
            <person name="Hansen M."/>
            <person name="Howarth C."/>
            <person name="Imamovic A."/>
            <person name="Ireland A."/>
            <person name="Larimer J."/>
            <person name="McCowan C."/>
            <person name="Murphy C."/>
            <person name="Pearson M."/>
            <person name="Poon T.W."/>
            <person name="Priest M."/>
            <person name="Roberts A."/>
            <person name="Saif S."/>
            <person name="Shea T."/>
            <person name="Sisk P."/>
            <person name="Sykes S."/>
            <person name="Wortman J."/>
            <person name="Nusbaum C."/>
            <person name="Birren B."/>
        </authorList>
    </citation>
    <scope>NUCLEOTIDE SEQUENCE [LARGE SCALE GENOMIC DNA]</scope>
    <source>
        <strain evidence="2 3">CJ01A1</strain>
    </source>
</reference>
<dbReference type="AlphaFoldDB" id="W2W409"/>
<feature type="region of interest" description="Disordered" evidence="1">
    <location>
        <begin position="78"/>
        <end position="115"/>
    </location>
</feature>
<feature type="compositionally biased region" description="Basic and acidic residues" evidence="1">
    <location>
        <begin position="101"/>
        <end position="115"/>
    </location>
</feature>
<evidence type="ECO:0000313" key="2">
    <source>
        <dbReference type="EMBL" id="ETP04713.1"/>
    </source>
</evidence>
<evidence type="ECO:0000256" key="1">
    <source>
        <dbReference type="SAM" id="MobiDB-lite"/>
    </source>
</evidence>
<proteinExistence type="predicted"/>
<accession>W2W409</accession>
<comment type="caution">
    <text evidence="2">The sequence shown here is derived from an EMBL/GenBank/DDBJ whole genome shotgun (WGS) entry which is preliminary data.</text>
</comment>
<name>W2W409_PHYNI</name>